<dbReference type="PANTHER" id="PTHR43546">
    <property type="entry name" value="UPF0173 METAL-DEPENDENT HYDROLASE MJ1163-RELATED"/>
    <property type="match status" value="1"/>
</dbReference>
<dbReference type="SUPFAM" id="SSF56281">
    <property type="entry name" value="Metallo-hydrolase/oxidoreductase"/>
    <property type="match status" value="1"/>
</dbReference>
<name>A0ABW6AWC5_9SPHI</name>
<dbReference type="InterPro" id="IPR050114">
    <property type="entry name" value="UPF0173_UPF0282_UlaG_hydrolase"/>
</dbReference>
<protein>
    <submittedName>
        <fullName evidence="1">MBL fold metallo-hydrolase</fullName>
    </submittedName>
</protein>
<dbReference type="Pfam" id="PF13483">
    <property type="entry name" value="Lactamase_B_3"/>
    <property type="match status" value="1"/>
</dbReference>
<gene>
    <name evidence="1" type="ORF">ACFS6J_06955</name>
</gene>
<dbReference type="RefSeq" id="WP_013666064.1">
    <property type="nucleotide sequence ID" value="NZ_JBHUPA010000002.1"/>
</dbReference>
<dbReference type="Gene3D" id="3.60.15.10">
    <property type="entry name" value="Ribonuclease Z/Hydroxyacylglutathione hydrolase-like"/>
    <property type="match status" value="1"/>
</dbReference>
<reference evidence="2" key="1">
    <citation type="journal article" date="2019" name="Int. J. Syst. Evol. Microbiol.">
        <title>The Global Catalogue of Microorganisms (GCM) 10K type strain sequencing project: providing services to taxonomists for standard genome sequencing and annotation.</title>
        <authorList>
            <consortium name="The Broad Institute Genomics Platform"/>
            <consortium name="The Broad Institute Genome Sequencing Center for Infectious Disease"/>
            <person name="Wu L."/>
            <person name="Ma J."/>
        </authorList>
    </citation>
    <scope>NUCLEOTIDE SEQUENCE [LARGE SCALE GENOMIC DNA]</scope>
    <source>
        <strain evidence="2">KCTC 23098</strain>
    </source>
</reference>
<dbReference type="PANTHER" id="PTHR43546:SF3">
    <property type="entry name" value="UPF0173 METAL-DEPENDENT HYDROLASE MJ1163"/>
    <property type="match status" value="1"/>
</dbReference>
<sequence>MIKYIFFICICFSALRSVKAQDKIDDITIYPIEHATFAITWKEKTLLFDPSTEKEKLNKVKSPDLIFITDIHGDHFNISSLKNLDLSRSILIVPPVVAEQLPDDLRKQSHLIKNGETVDLNDIKIEAVPMYNLPESADAFHTKGRGNGYIITLGNKRIYISGDTEDIPEMRELKDIDIAFLCMNLPYTMTVKQAAEATLAFKPKMVYPYHYRGQNGKSDIFSYKQLVNEKDSSIKVIIRDWYLRNP</sequence>
<organism evidence="1 2">
    <name type="scientific">Olivibacter jilunii</name>
    <dbReference type="NCBI Taxonomy" id="985016"/>
    <lineage>
        <taxon>Bacteria</taxon>
        <taxon>Pseudomonadati</taxon>
        <taxon>Bacteroidota</taxon>
        <taxon>Sphingobacteriia</taxon>
        <taxon>Sphingobacteriales</taxon>
        <taxon>Sphingobacteriaceae</taxon>
        <taxon>Olivibacter</taxon>
    </lineage>
</organism>
<evidence type="ECO:0000313" key="1">
    <source>
        <dbReference type="EMBL" id="MFD2961515.1"/>
    </source>
</evidence>
<keyword evidence="2" id="KW-1185">Reference proteome</keyword>
<dbReference type="InterPro" id="IPR036866">
    <property type="entry name" value="RibonucZ/Hydroxyglut_hydro"/>
</dbReference>
<accession>A0ABW6AWC5</accession>
<dbReference type="Proteomes" id="UP001597560">
    <property type="component" value="Unassembled WGS sequence"/>
</dbReference>
<evidence type="ECO:0000313" key="2">
    <source>
        <dbReference type="Proteomes" id="UP001597560"/>
    </source>
</evidence>
<dbReference type="EMBL" id="JBHUPA010000002">
    <property type="protein sequence ID" value="MFD2961515.1"/>
    <property type="molecule type" value="Genomic_DNA"/>
</dbReference>
<proteinExistence type="predicted"/>
<comment type="caution">
    <text evidence="1">The sequence shown here is derived from an EMBL/GenBank/DDBJ whole genome shotgun (WGS) entry which is preliminary data.</text>
</comment>